<evidence type="ECO:0000313" key="3">
    <source>
        <dbReference type="Proteomes" id="UP001149954"/>
    </source>
</evidence>
<keyword evidence="3" id="KW-1185">Reference proteome</keyword>
<dbReference type="OrthoDB" id="10468205at2759"/>
<gene>
    <name evidence="2" type="ORF">N7463_003793</name>
</gene>
<organism evidence="2 3">
    <name type="scientific">Penicillium fimorum</name>
    <dbReference type="NCBI Taxonomy" id="1882269"/>
    <lineage>
        <taxon>Eukaryota</taxon>
        <taxon>Fungi</taxon>
        <taxon>Dikarya</taxon>
        <taxon>Ascomycota</taxon>
        <taxon>Pezizomycotina</taxon>
        <taxon>Eurotiomycetes</taxon>
        <taxon>Eurotiomycetidae</taxon>
        <taxon>Eurotiales</taxon>
        <taxon>Aspergillaceae</taxon>
        <taxon>Penicillium</taxon>
    </lineage>
</organism>
<dbReference type="Proteomes" id="UP001149954">
    <property type="component" value="Unassembled WGS sequence"/>
</dbReference>
<comment type="caution">
    <text evidence="2">The sequence shown here is derived from an EMBL/GenBank/DDBJ whole genome shotgun (WGS) entry which is preliminary data.</text>
</comment>
<protein>
    <submittedName>
        <fullName evidence="2">Uncharacterized protein</fullName>
    </submittedName>
</protein>
<evidence type="ECO:0000313" key="2">
    <source>
        <dbReference type="EMBL" id="KAJ5514241.1"/>
    </source>
</evidence>
<evidence type="ECO:0000256" key="1">
    <source>
        <dbReference type="SAM" id="MobiDB-lite"/>
    </source>
</evidence>
<feature type="region of interest" description="Disordered" evidence="1">
    <location>
        <begin position="1"/>
        <end position="21"/>
    </location>
</feature>
<name>A0A9W9Y1V6_9EURO</name>
<proteinExistence type="predicted"/>
<dbReference type="AlphaFoldDB" id="A0A9W9Y1V6"/>
<dbReference type="EMBL" id="JAPWDS010000002">
    <property type="protein sequence ID" value="KAJ5514241.1"/>
    <property type="molecule type" value="Genomic_DNA"/>
</dbReference>
<reference evidence="2" key="2">
    <citation type="journal article" date="2023" name="IMA Fungus">
        <title>Comparative genomic study of the Penicillium genus elucidates a diverse pangenome and 15 lateral gene transfer events.</title>
        <authorList>
            <person name="Petersen C."/>
            <person name="Sorensen T."/>
            <person name="Nielsen M.R."/>
            <person name="Sondergaard T.E."/>
            <person name="Sorensen J.L."/>
            <person name="Fitzpatrick D.A."/>
            <person name="Frisvad J.C."/>
            <person name="Nielsen K.L."/>
        </authorList>
    </citation>
    <scope>NUCLEOTIDE SEQUENCE</scope>
    <source>
        <strain evidence="2">IBT 29495</strain>
    </source>
</reference>
<sequence length="88" mass="9705">MTKPQNTRPKAITPYTHTRPCDRTRMQQGFHFREEAEVEAPAGVQRYTKASGAVPKSGNGGSAQWRIITRISASVHRPDSVGLSESQP</sequence>
<accession>A0A9W9Y1V6</accession>
<reference evidence="2" key="1">
    <citation type="submission" date="2022-12" db="EMBL/GenBank/DDBJ databases">
        <authorList>
            <person name="Petersen C."/>
        </authorList>
    </citation>
    <scope>NUCLEOTIDE SEQUENCE</scope>
    <source>
        <strain evidence="2">IBT 29495</strain>
    </source>
</reference>